<feature type="chain" id="PRO_5043710100" evidence="4">
    <location>
        <begin position="25"/>
        <end position="207"/>
    </location>
</feature>
<evidence type="ECO:0000313" key="6">
    <source>
        <dbReference type="EMBL" id="KAK7836411.1"/>
    </source>
</evidence>
<name>A0AAW0KCX0_QUESU</name>
<gene>
    <name evidence="6" type="ORF">CFP56_022563</name>
</gene>
<evidence type="ECO:0000256" key="2">
    <source>
        <dbReference type="ARBA" id="ARBA00023157"/>
    </source>
</evidence>
<organism evidence="6 7">
    <name type="scientific">Quercus suber</name>
    <name type="common">Cork oak</name>
    <dbReference type="NCBI Taxonomy" id="58331"/>
    <lineage>
        <taxon>Eukaryota</taxon>
        <taxon>Viridiplantae</taxon>
        <taxon>Streptophyta</taxon>
        <taxon>Embryophyta</taxon>
        <taxon>Tracheophyta</taxon>
        <taxon>Spermatophyta</taxon>
        <taxon>Magnoliopsida</taxon>
        <taxon>eudicotyledons</taxon>
        <taxon>Gunneridae</taxon>
        <taxon>Pentapetalae</taxon>
        <taxon>rosids</taxon>
        <taxon>fabids</taxon>
        <taxon>Fagales</taxon>
        <taxon>Fagaceae</taxon>
        <taxon>Quercus</taxon>
    </lineage>
</organism>
<keyword evidence="2" id="KW-1015">Disulfide bond</keyword>
<keyword evidence="3" id="KW-0325">Glycoprotein</keyword>
<dbReference type="PROSITE" id="PS50927">
    <property type="entry name" value="BULB_LECTIN"/>
    <property type="match status" value="1"/>
</dbReference>
<dbReference type="EMBL" id="PKMF04000354">
    <property type="protein sequence ID" value="KAK7836411.1"/>
    <property type="molecule type" value="Genomic_DNA"/>
</dbReference>
<dbReference type="Gene3D" id="2.90.10.10">
    <property type="entry name" value="Bulb-type lectin domain"/>
    <property type="match status" value="1"/>
</dbReference>
<evidence type="ECO:0000256" key="4">
    <source>
        <dbReference type="SAM" id="SignalP"/>
    </source>
</evidence>
<comment type="caution">
    <text evidence="6">The sequence shown here is derived from an EMBL/GenBank/DDBJ whole genome shotgun (WGS) entry which is preliminary data.</text>
</comment>
<proteinExistence type="predicted"/>
<sequence>MTSKEVHPTFLLIIIMSSLWGSSADLLDTIKQGDVLNSSQYLVSANRKFTLGYFKPTSQYKNNSYFAIWYTNVTDNTVWIGNRDRPISNDSTAFLTLDHLGKLMINSSGFGGDPFVIYSGGQTENTISFVNSQGDGVSDMRADDDTANLSPSVSREYCWNDRDCLAYGDDAFGPGCHIWKGKLQFVQDFSGRSPRRYVIITEPKSKK</sequence>
<evidence type="ECO:0000259" key="5">
    <source>
        <dbReference type="PROSITE" id="PS50927"/>
    </source>
</evidence>
<dbReference type="GO" id="GO:0016301">
    <property type="term" value="F:kinase activity"/>
    <property type="evidence" value="ECO:0007669"/>
    <property type="project" value="UniProtKB-KW"/>
</dbReference>
<feature type="domain" description="Bulb-type lectin" evidence="5">
    <location>
        <begin position="27"/>
        <end position="161"/>
    </location>
</feature>
<dbReference type="PANTHER" id="PTHR32444">
    <property type="entry name" value="BULB-TYPE LECTIN DOMAIN-CONTAINING PROTEIN"/>
    <property type="match status" value="1"/>
</dbReference>
<accession>A0AAW0KCX0</accession>
<dbReference type="Proteomes" id="UP000237347">
    <property type="component" value="Unassembled WGS sequence"/>
</dbReference>
<dbReference type="AlphaFoldDB" id="A0AAW0KCX0"/>
<keyword evidence="7" id="KW-1185">Reference proteome</keyword>
<dbReference type="PANTHER" id="PTHR32444:SF128">
    <property type="entry name" value="CURCULIN-LIKE (MANNOSE-BINDING) LECTIN FAMILY PROTEIN"/>
    <property type="match status" value="1"/>
</dbReference>
<protein>
    <submittedName>
        <fullName evidence="6">G-type lectin s-receptor-like serine/threonine-protein kinase</fullName>
    </submittedName>
</protein>
<reference evidence="6 7" key="1">
    <citation type="journal article" date="2018" name="Sci. Data">
        <title>The draft genome sequence of cork oak.</title>
        <authorList>
            <person name="Ramos A.M."/>
            <person name="Usie A."/>
            <person name="Barbosa P."/>
            <person name="Barros P.M."/>
            <person name="Capote T."/>
            <person name="Chaves I."/>
            <person name="Simoes F."/>
            <person name="Abreu I."/>
            <person name="Carrasquinho I."/>
            <person name="Faro C."/>
            <person name="Guimaraes J.B."/>
            <person name="Mendonca D."/>
            <person name="Nobrega F."/>
            <person name="Rodrigues L."/>
            <person name="Saibo N.J.M."/>
            <person name="Varela M.C."/>
            <person name="Egas C."/>
            <person name="Matos J."/>
            <person name="Miguel C.M."/>
            <person name="Oliveira M.M."/>
            <person name="Ricardo C.P."/>
            <person name="Goncalves S."/>
        </authorList>
    </citation>
    <scope>NUCLEOTIDE SEQUENCE [LARGE SCALE GENOMIC DNA]</scope>
    <source>
        <strain evidence="7">cv. HL8</strain>
    </source>
</reference>
<dbReference type="InterPro" id="IPR036426">
    <property type="entry name" value="Bulb-type_lectin_dom_sf"/>
</dbReference>
<dbReference type="InterPro" id="IPR001480">
    <property type="entry name" value="Bulb-type_lectin_dom"/>
</dbReference>
<evidence type="ECO:0000313" key="7">
    <source>
        <dbReference type="Proteomes" id="UP000237347"/>
    </source>
</evidence>
<evidence type="ECO:0000256" key="3">
    <source>
        <dbReference type="ARBA" id="ARBA00023180"/>
    </source>
</evidence>
<evidence type="ECO:0000256" key="1">
    <source>
        <dbReference type="ARBA" id="ARBA00022729"/>
    </source>
</evidence>
<feature type="signal peptide" evidence="4">
    <location>
        <begin position="1"/>
        <end position="24"/>
    </location>
</feature>
<keyword evidence="1 4" id="KW-0732">Signal</keyword>
<dbReference type="SMART" id="SM00108">
    <property type="entry name" value="B_lectin"/>
    <property type="match status" value="1"/>
</dbReference>